<keyword evidence="1" id="KW-0812">Transmembrane</keyword>
<feature type="transmembrane region" description="Helical" evidence="1">
    <location>
        <begin position="370"/>
        <end position="387"/>
    </location>
</feature>
<feature type="domain" description="RCK N-terminal" evidence="2">
    <location>
        <begin position="372"/>
        <end position="457"/>
    </location>
</feature>
<dbReference type="Gene3D" id="3.40.50.450">
    <property type="match status" value="1"/>
</dbReference>
<protein>
    <submittedName>
        <fullName evidence="3">TrkA family protein</fullName>
    </submittedName>
</protein>
<dbReference type="RefSeq" id="WP_106601323.1">
    <property type="nucleotide sequence ID" value="NZ_PYGK01000002.1"/>
</dbReference>
<evidence type="ECO:0000259" key="2">
    <source>
        <dbReference type="Pfam" id="PF02254"/>
    </source>
</evidence>
<accession>A0A2P8GM87</accession>
<comment type="caution">
    <text evidence="3">The sequence shown here is derived from an EMBL/GenBank/DDBJ whole genome shotgun (WGS) entry which is preliminary data.</text>
</comment>
<evidence type="ECO:0000313" key="4">
    <source>
        <dbReference type="Proteomes" id="UP000240978"/>
    </source>
</evidence>
<keyword evidence="1" id="KW-0472">Membrane</keyword>
<organism evidence="3 4">
    <name type="scientific">Chitinophaga ginsengisoli</name>
    <dbReference type="NCBI Taxonomy" id="363837"/>
    <lineage>
        <taxon>Bacteria</taxon>
        <taxon>Pseudomonadati</taxon>
        <taxon>Bacteroidota</taxon>
        <taxon>Chitinophagia</taxon>
        <taxon>Chitinophagales</taxon>
        <taxon>Chitinophagaceae</taxon>
        <taxon>Chitinophaga</taxon>
    </lineage>
</organism>
<keyword evidence="4" id="KW-1185">Reference proteome</keyword>
<dbReference type="EMBL" id="PYGK01000002">
    <property type="protein sequence ID" value="PSL35087.1"/>
    <property type="molecule type" value="Genomic_DNA"/>
</dbReference>
<reference evidence="3 4" key="1">
    <citation type="submission" date="2018-03" db="EMBL/GenBank/DDBJ databases">
        <title>Genomic Encyclopedia of Archaeal and Bacterial Type Strains, Phase II (KMG-II): from individual species to whole genera.</title>
        <authorList>
            <person name="Goeker M."/>
        </authorList>
    </citation>
    <scope>NUCLEOTIDE SEQUENCE [LARGE SCALE GENOMIC DNA]</scope>
    <source>
        <strain evidence="3 4">DSM 18107</strain>
    </source>
</reference>
<dbReference type="SUPFAM" id="SSF51735">
    <property type="entry name" value="NAD(P)-binding Rossmann-fold domains"/>
    <property type="match status" value="1"/>
</dbReference>
<dbReference type="Gene3D" id="3.40.50.720">
    <property type="entry name" value="NAD(P)-binding Rossmann-like Domain"/>
    <property type="match status" value="1"/>
</dbReference>
<dbReference type="AlphaFoldDB" id="A0A2P8GM87"/>
<dbReference type="InterPro" id="IPR003148">
    <property type="entry name" value="RCK_N"/>
</dbReference>
<dbReference type="OrthoDB" id="603014at2"/>
<keyword evidence="1" id="KW-1133">Transmembrane helix</keyword>
<feature type="transmembrane region" description="Helical" evidence="1">
    <location>
        <begin position="328"/>
        <end position="349"/>
    </location>
</feature>
<dbReference type="Proteomes" id="UP000240978">
    <property type="component" value="Unassembled WGS sequence"/>
</dbReference>
<gene>
    <name evidence="3" type="ORF">CLV42_102661</name>
</gene>
<proteinExistence type="predicted"/>
<feature type="transmembrane region" description="Helical" evidence="1">
    <location>
        <begin position="260"/>
        <end position="282"/>
    </location>
</feature>
<dbReference type="Pfam" id="PF02254">
    <property type="entry name" value="TrkA_N"/>
    <property type="match status" value="1"/>
</dbReference>
<dbReference type="GO" id="GO:0006813">
    <property type="term" value="P:potassium ion transport"/>
    <property type="evidence" value="ECO:0007669"/>
    <property type="project" value="InterPro"/>
</dbReference>
<evidence type="ECO:0000313" key="3">
    <source>
        <dbReference type="EMBL" id="PSL35087.1"/>
    </source>
</evidence>
<evidence type="ECO:0000256" key="1">
    <source>
        <dbReference type="SAM" id="Phobius"/>
    </source>
</evidence>
<sequence length="901" mass="103685">MARSKFPYIFYRKRLRDFPLLSHFIPRGKKVIAHSGHRHLVDGELQHIAHAVEEKLQDITKGNYKDFILVSGIADGADSLVVTTALEMGLKVLLLLLPEDGDAGRVKTLADRFGTAFIATVSLSPYITEARNRKAAGSGMQKIAGGDNIPYQILAGSLVNIAEHLIVLWDGVDTGKEGGTADVVNMAMEAAGKRCKSGNLYQLIVSRAENDAPLCGAALQRQRYFPPPDKMEWAATCFPQFTYKSRIPWWKRNVVYNENFWRFVLPLFFVLLTVSFGTWGFILREEAGYVPDYPGYRHAFFSAVNLLTFNSSADDTDKSEKVVVILDIARFSGLFFFINAFVVAFLLAIGSNNKNLLRFFFWHWFSRDRICMISGLNSITYLLAITLKKEHQNVMIIDKAPDPNLKTEAAKRGIRVVSGSPQSSTFLRRNRAVNAHTIYLLEESDADNIRTLQELDLMWAKQSRRKHCYVHLKDDRAAEFVGKLNPLSGRVVVRRLNFHEIISRKLLIRYPIYRESQDAWKPTEILLFGFGDMGRQLLVTLLHTIQLNNNHHVNITVFAQSATEAEAAFYQQYPCLWYNPHENLLYEAPYTREIRKEIFPKGRITFRELPVADAAYYNDEVMRRALHEENLITAYFCLEDALQGAAYLHGFLGKIALRHFNLQIFCYCNLADESEFENISHMLNRQLPYTPVIFFGQLVDECRALAKGNAAIDDLPALINLWYANMKDKTYWRNHPVDIMRLARQEWETLSYTYKESNRRAADHIWVKLRYTSYSLQKIKQALTANDTSEILFEYFSMEANPACRGLFELLSKTEQHRWCAEKLLNGFLPLQDYDPDIEDVETRIARWNSERGYKTRYQSQKLHIDLVPYDKLSDAEKSKDRSQINGIPYFIHVLAQNNIL</sequence>
<dbReference type="InterPro" id="IPR036291">
    <property type="entry name" value="NAD(P)-bd_dom_sf"/>
</dbReference>
<name>A0A2P8GM87_9BACT</name>
<dbReference type="Gene3D" id="6.20.350.10">
    <property type="match status" value="1"/>
</dbReference>